<feature type="region of interest" description="Disordered" evidence="5">
    <location>
        <begin position="26"/>
        <end position="53"/>
    </location>
</feature>
<dbReference type="Gene3D" id="1.20.1250.20">
    <property type="entry name" value="MFS general substrate transporter like domains"/>
    <property type="match status" value="1"/>
</dbReference>
<dbReference type="OrthoDB" id="194139at2759"/>
<evidence type="ECO:0000313" key="8">
    <source>
        <dbReference type="Proteomes" id="UP000001699"/>
    </source>
</evidence>
<feature type="transmembrane region" description="Helical" evidence="6">
    <location>
        <begin position="381"/>
        <end position="402"/>
    </location>
</feature>
<dbReference type="GO" id="GO:0016020">
    <property type="term" value="C:membrane"/>
    <property type="evidence" value="ECO:0007669"/>
    <property type="project" value="UniProtKB-SubCell"/>
</dbReference>
<dbReference type="EMBL" id="DS499600">
    <property type="protein sequence ID" value="EDP48698.1"/>
    <property type="molecule type" value="Genomic_DNA"/>
</dbReference>
<dbReference type="PANTHER" id="PTHR23507:SF31">
    <property type="entry name" value="TRANSPORTER, PUTATIVE (AFU_ORTHOLOGUE AFUA_2G14230)-RELATED"/>
    <property type="match status" value="1"/>
</dbReference>
<reference evidence="7 8" key="1">
    <citation type="journal article" date="2008" name="PLoS Genet.">
        <title>Genomic islands in the pathogenic filamentous fungus Aspergillus fumigatus.</title>
        <authorList>
            <person name="Fedorova N.D."/>
            <person name="Khaldi N."/>
            <person name="Joardar V.S."/>
            <person name="Maiti R."/>
            <person name="Amedeo P."/>
            <person name="Anderson M.J."/>
            <person name="Crabtree J."/>
            <person name="Silva J.C."/>
            <person name="Badger J.H."/>
            <person name="Albarraq A."/>
            <person name="Angiuoli S."/>
            <person name="Bussey H."/>
            <person name="Bowyer P."/>
            <person name="Cotty P.J."/>
            <person name="Dyer P.S."/>
            <person name="Egan A."/>
            <person name="Galens K."/>
            <person name="Fraser-Liggett C.M."/>
            <person name="Haas B.J."/>
            <person name="Inman J.M."/>
            <person name="Kent R."/>
            <person name="Lemieux S."/>
            <person name="Malavazi I."/>
            <person name="Orvis J."/>
            <person name="Roemer T."/>
            <person name="Ronning C.M."/>
            <person name="Sundaram J.P."/>
            <person name="Sutton G."/>
            <person name="Turner G."/>
            <person name="Venter J.C."/>
            <person name="White O.R."/>
            <person name="Whitty B.R."/>
            <person name="Youngman P."/>
            <person name="Wolfe K.H."/>
            <person name="Goldman G.H."/>
            <person name="Wortman J.R."/>
            <person name="Jiang B."/>
            <person name="Denning D.W."/>
            <person name="Nierman W.C."/>
        </authorList>
    </citation>
    <scope>NUCLEOTIDE SEQUENCE [LARGE SCALE GENOMIC DNA]</scope>
    <source>
        <strain evidence="8">CBS 144.89 / FGSC A1163 / CEA10</strain>
    </source>
</reference>
<feature type="transmembrane region" description="Helical" evidence="6">
    <location>
        <begin position="337"/>
        <end position="361"/>
    </location>
</feature>
<evidence type="ECO:0000256" key="1">
    <source>
        <dbReference type="ARBA" id="ARBA00004141"/>
    </source>
</evidence>
<evidence type="ECO:0000256" key="6">
    <source>
        <dbReference type="SAM" id="Phobius"/>
    </source>
</evidence>
<keyword evidence="2 6" id="KW-0812">Transmembrane</keyword>
<keyword evidence="8" id="KW-1185">Reference proteome</keyword>
<dbReference type="GO" id="GO:0022857">
    <property type="term" value="F:transmembrane transporter activity"/>
    <property type="evidence" value="ECO:0007669"/>
    <property type="project" value="TreeGrafter"/>
</dbReference>
<feature type="compositionally biased region" description="Low complexity" evidence="5">
    <location>
        <begin position="42"/>
        <end position="52"/>
    </location>
</feature>
<dbReference type="CDD" id="cd06174">
    <property type="entry name" value="MFS"/>
    <property type="match status" value="1"/>
</dbReference>
<protein>
    <submittedName>
        <fullName evidence="7">MFS multidrug transporter, putative</fullName>
    </submittedName>
</protein>
<keyword evidence="4 6" id="KW-0472">Membrane</keyword>
<evidence type="ECO:0000256" key="4">
    <source>
        <dbReference type="ARBA" id="ARBA00023136"/>
    </source>
</evidence>
<evidence type="ECO:0000313" key="7">
    <source>
        <dbReference type="EMBL" id="EDP48698.1"/>
    </source>
</evidence>
<dbReference type="InterPro" id="IPR036259">
    <property type="entry name" value="MFS_trans_sf"/>
</dbReference>
<proteinExistence type="predicted"/>
<evidence type="ECO:0000256" key="2">
    <source>
        <dbReference type="ARBA" id="ARBA00022692"/>
    </source>
</evidence>
<dbReference type="AlphaFoldDB" id="B0Y9K5"/>
<dbReference type="HOGENOM" id="CLU_013756_2_1_1"/>
<dbReference type="Proteomes" id="UP000001699">
    <property type="component" value="Unassembled WGS sequence"/>
</dbReference>
<feature type="transmembrane region" description="Helical" evidence="6">
    <location>
        <begin position="158"/>
        <end position="177"/>
    </location>
</feature>
<gene>
    <name evidence="7" type="ORF">AFUB_081360</name>
</gene>
<accession>B0Y9K5</accession>
<feature type="transmembrane region" description="Helical" evidence="6">
    <location>
        <begin position="183"/>
        <end position="209"/>
    </location>
</feature>
<evidence type="ECO:0000256" key="3">
    <source>
        <dbReference type="ARBA" id="ARBA00022989"/>
    </source>
</evidence>
<dbReference type="PANTHER" id="PTHR23507">
    <property type="entry name" value="ZGC:174356"/>
    <property type="match status" value="1"/>
</dbReference>
<name>B0Y9K5_ASPFC</name>
<feature type="transmembrane region" description="Helical" evidence="6">
    <location>
        <begin position="414"/>
        <end position="435"/>
    </location>
</feature>
<dbReference type="VEuPathDB" id="FungiDB:AFUB_081360"/>
<sequence>MLFNMVGHVVPPDDGHRLSDEDAPFLLEDFRSQPEPGDESSGDSSPDTTPPEQSRCWPVIALVAIMLTFEIGGQMIPGPMVRIIEIIVCEGYWRAHDPSRLPASGHVADHLCKIEEVQAEVTTIKGYLDFLEGLLCVLCAIPYGFLADRYGRRQAIRLTIPGFLLNAIITNSVLWFSDIFPPRAIWLAALSWTIGGGPIVAMALLWTMLADYTTDSTRPILFFRIGVVSEIATFLAGAISAQIMALNPWIPTLMGCGIVAVGLTCAFFLPETLNHCAKKKATIHRDEPVSCMGGLIVGEESFYCSPKVLLKSSRHCLILGKIRRFLNHDIFIFDHRLMLLLFAFAVYGLAQGSSGFLAQYMSTRFNWTLAQANLLKSFHTAATLPVFLFLLPYLSTHVLNYLSLRGRDLYLARMSITCLAVGSLSVGLAPNIVFLVPSLCLHAAGGGFPLVARSLATALVESDKTARLNSTIEILHSMGSVLGSLCFTKVFTLGLKLRGVWIGLVWIMSSLLFALVGIPLTVLRV</sequence>
<dbReference type="PhylomeDB" id="B0Y9K5"/>
<feature type="transmembrane region" description="Helical" evidence="6">
    <location>
        <begin position="127"/>
        <end position="146"/>
    </location>
</feature>
<comment type="subcellular location">
    <subcellularLocation>
        <location evidence="1">Membrane</location>
        <topology evidence="1">Multi-pass membrane protein</topology>
    </subcellularLocation>
</comment>
<feature type="transmembrane region" description="Helical" evidence="6">
    <location>
        <begin position="249"/>
        <end position="269"/>
    </location>
</feature>
<feature type="transmembrane region" description="Helical" evidence="6">
    <location>
        <begin position="500"/>
        <end position="523"/>
    </location>
</feature>
<keyword evidence="3 6" id="KW-1133">Transmembrane helix</keyword>
<organism evidence="7 8">
    <name type="scientific">Aspergillus fumigatus (strain CBS 144.89 / FGSC A1163 / CEA10)</name>
    <name type="common">Neosartorya fumigata</name>
    <dbReference type="NCBI Taxonomy" id="451804"/>
    <lineage>
        <taxon>Eukaryota</taxon>
        <taxon>Fungi</taxon>
        <taxon>Dikarya</taxon>
        <taxon>Ascomycota</taxon>
        <taxon>Pezizomycotina</taxon>
        <taxon>Eurotiomycetes</taxon>
        <taxon>Eurotiomycetidae</taxon>
        <taxon>Eurotiales</taxon>
        <taxon>Aspergillaceae</taxon>
        <taxon>Aspergillus</taxon>
        <taxon>Aspergillus subgen. Fumigati</taxon>
    </lineage>
</organism>
<evidence type="ECO:0000256" key="5">
    <source>
        <dbReference type="SAM" id="MobiDB-lite"/>
    </source>
</evidence>
<feature type="transmembrane region" description="Helical" evidence="6">
    <location>
        <begin position="221"/>
        <end position="243"/>
    </location>
</feature>
<dbReference type="SUPFAM" id="SSF103473">
    <property type="entry name" value="MFS general substrate transporter"/>
    <property type="match status" value="1"/>
</dbReference>